<dbReference type="GO" id="GO:0080188">
    <property type="term" value="P:gene silencing by siRNA-directed DNA methylation"/>
    <property type="evidence" value="ECO:0007669"/>
    <property type="project" value="InterPro"/>
</dbReference>
<dbReference type="GO" id="GO:0005634">
    <property type="term" value="C:nucleus"/>
    <property type="evidence" value="ECO:0007669"/>
    <property type="project" value="UniProtKB-SubCell"/>
</dbReference>
<dbReference type="InterPro" id="IPR044567">
    <property type="entry name" value="CLSY/DRD1"/>
</dbReference>
<keyword evidence="2" id="KW-0547">Nucleotide-binding</keyword>
<evidence type="ECO:0000256" key="2">
    <source>
        <dbReference type="ARBA" id="ARBA00022741"/>
    </source>
</evidence>
<dbReference type="Gramene" id="Solyc08g077640.2.1">
    <property type="protein sequence ID" value="Solyc08g077640.2.1"/>
    <property type="gene ID" value="Solyc08g077640.2"/>
</dbReference>
<dbReference type="GO" id="GO:0005524">
    <property type="term" value="F:ATP binding"/>
    <property type="evidence" value="ECO:0007669"/>
    <property type="project" value="UniProtKB-KW"/>
</dbReference>
<keyword evidence="3" id="KW-0347">Helicase</keyword>
<keyword evidence="4" id="KW-0067">ATP-binding</keyword>
<sequence length="155" mass="18013">MCHLQARRTQGRYERKCFGESPSVLDVDDFRVPDSLVAEDSPIFGKGTLWDLVPQSSKATMYPHQRGGFVFMWNNIAGESPYRRVRKVANRKEFSELESQLKERRYRMDPDIGVKMKFVIELIRLCGGLKERVIIFSQLLDPLNLIKEQLNSLFS</sequence>
<dbReference type="PaxDb" id="4081-Solyc08g077640.1.1"/>
<accession>A0A3Q7HUB6</accession>
<dbReference type="STRING" id="4081.A0A3Q7HUB6"/>
<dbReference type="PANTHER" id="PTHR45821:SF24">
    <property type="entry name" value="HELICASE C-TERMINAL DOMAIN-CONTAINING PROTEIN"/>
    <property type="match status" value="1"/>
</dbReference>
<organism evidence="6">
    <name type="scientific">Solanum lycopersicum</name>
    <name type="common">Tomato</name>
    <name type="synonym">Lycopersicon esculentum</name>
    <dbReference type="NCBI Taxonomy" id="4081"/>
    <lineage>
        <taxon>Eukaryota</taxon>
        <taxon>Viridiplantae</taxon>
        <taxon>Streptophyta</taxon>
        <taxon>Embryophyta</taxon>
        <taxon>Tracheophyta</taxon>
        <taxon>Spermatophyta</taxon>
        <taxon>Magnoliopsida</taxon>
        <taxon>eudicotyledons</taxon>
        <taxon>Gunneridae</taxon>
        <taxon>Pentapetalae</taxon>
        <taxon>asterids</taxon>
        <taxon>lamiids</taxon>
        <taxon>Solanales</taxon>
        <taxon>Solanaceae</taxon>
        <taxon>Solanoideae</taxon>
        <taxon>Solaneae</taxon>
        <taxon>Solanum</taxon>
        <taxon>Solanum subgen. Lycopersicon</taxon>
    </lineage>
</organism>
<evidence type="ECO:0000256" key="5">
    <source>
        <dbReference type="ARBA" id="ARBA00023242"/>
    </source>
</evidence>
<keyword evidence="5" id="KW-0539">Nucleus</keyword>
<dbReference type="GO" id="GO:0004386">
    <property type="term" value="F:helicase activity"/>
    <property type="evidence" value="ECO:0007669"/>
    <property type="project" value="UniProtKB-KW"/>
</dbReference>
<dbReference type="EnsemblPlants" id="Solyc08g077640.2.1">
    <property type="protein sequence ID" value="Solyc08g077640.2.1"/>
    <property type="gene ID" value="Solyc08g077640.2"/>
</dbReference>
<evidence type="ECO:0000313" key="7">
    <source>
        <dbReference type="Proteomes" id="UP000004994"/>
    </source>
</evidence>
<evidence type="ECO:0000256" key="3">
    <source>
        <dbReference type="ARBA" id="ARBA00022806"/>
    </source>
</evidence>
<protein>
    <submittedName>
        <fullName evidence="6">Uncharacterized protein</fullName>
    </submittedName>
</protein>
<name>A0A3Q7HUB6_SOLLC</name>
<dbReference type="InParanoid" id="A0A3Q7HUB6"/>
<comment type="subcellular location">
    <subcellularLocation>
        <location evidence="1">Nucleus</location>
    </subcellularLocation>
</comment>
<evidence type="ECO:0000256" key="4">
    <source>
        <dbReference type="ARBA" id="ARBA00022840"/>
    </source>
</evidence>
<reference evidence="6" key="2">
    <citation type="submission" date="2019-01" db="UniProtKB">
        <authorList>
            <consortium name="EnsemblPlants"/>
        </authorList>
    </citation>
    <scope>IDENTIFICATION</scope>
    <source>
        <strain evidence="6">cv. Heinz 1706</strain>
    </source>
</reference>
<keyword evidence="3" id="KW-0378">Hydrolase</keyword>
<keyword evidence="7" id="KW-1185">Reference proteome</keyword>
<evidence type="ECO:0000256" key="1">
    <source>
        <dbReference type="ARBA" id="ARBA00004123"/>
    </source>
</evidence>
<proteinExistence type="predicted"/>
<dbReference type="Proteomes" id="UP000004994">
    <property type="component" value="Chromosome 8"/>
</dbReference>
<evidence type="ECO:0000313" key="6">
    <source>
        <dbReference type="EnsemblPlants" id="Solyc08g077640.2.1"/>
    </source>
</evidence>
<reference evidence="6" key="1">
    <citation type="journal article" date="2012" name="Nature">
        <title>The tomato genome sequence provides insights into fleshy fruit evolution.</title>
        <authorList>
            <consortium name="Tomato Genome Consortium"/>
        </authorList>
    </citation>
    <scope>NUCLEOTIDE SEQUENCE [LARGE SCALE GENOMIC DNA]</scope>
    <source>
        <strain evidence="6">cv. Heinz 1706</strain>
    </source>
</reference>
<dbReference type="AlphaFoldDB" id="A0A3Q7HUB6"/>
<dbReference type="PANTHER" id="PTHR45821">
    <property type="entry name" value="SNF2 DOMAIN-CONTAINING PROTEIN CLASSY 2-RELATED"/>
    <property type="match status" value="1"/>
</dbReference>